<dbReference type="Proteomes" id="UP000536746">
    <property type="component" value="Unassembled WGS sequence"/>
</dbReference>
<proteinExistence type="predicted"/>
<accession>A0ABX2M3E0</accession>
<evidence type="ECO:0000313" key="1">
    <source>
        <dbReference type="EMBL" id="NUU03895.1"/>
    </source>
</evidence>
<gene>
    <name evidence="1" type="ORF">HNO84_19980</name>
</gene>
<name>A0ABX2M3E0_9BURK</name>
<organism evidence="1 2">
    <name type="scientific">Herbaspirillum robiniae</name>
    <dbReference type="NCBI Taxonomy" id="2014887"/>
    <lineage>
        <taxon>Bacteria</taxon>
        <taxon>Pseudomonadati</taxon>
        <taxon>Pseudomonadota</taxon>
        <taxon>Betaproteobacteria</taxon>
        <taxon>Burkholderiales</taxon>
        <taxon>Oxalobacteraceae</taxon>
        <taxon>Herbaspirillum</taxon>
    </lineage>
</organism>
<reference evidence="1 2" key="1">
    <citation type="journal article" date="2020" name="Front. Plant Sci.">
        <title>Isolation of Rhizosphere Bacteria That Improve Quality and Water Stress Tolerance in Greenhouse Ornamentals.</title>
        <authorList>
            <person name="Nordstedt N.P."/>
            <person name="Jones M.L."/>
        </authorList>
    </citation>
    <scope>NUCLEOTIDE SEQUENCE [LARGE SCALE GENOMIC DNA]</scope>
    <source>
        <strain evidence="1 2">C6C2</strain>
    </source>
</reference>
<protein>
    <submittedName>
        <fullName evidence="1">Uncharacterized protein</fullName>
    </submittedName>
</protein>
<dbReference type="EMBL" id="JABFMT010000030">
    <property type="protein sequence ID" value="NUU03895.1"/>
    <property type="molecule type" value="Genomic_DNA"/>
</dbReference>
<evidence type="ECO:0000313" key="2">
    <source>
        <dbReference type="Proteomes" id="UP000536746"/>
    </source>
</evidence>
<comment type="caution">
    <text evidence="1">The sequence shown here is derived from an EMBL/GenBank/DDBJ whole genome shotgun (WGS) entry which is preliminary data.</text>
</comment>
<sequence>MDSDAEDINETAFAVKEVLSVHHGSRLQMGGRTSLSVGGEMKRGHSALFNWREGAEDYASFLWIMPLDKRFMKIRATYVRPRGSEGEAMTSTLNAVKAIADQVCR</sequence>
<keyword evidence="2" id="KW-1185">Reference proteome</keyword>